<proteinExistence type="predicted"/>
<gene>
    <name evidence="1" type="ORF">HU200_056304</name>
</gene>
<evidence type="ECO:0000313" key="1">
    <source>
        <dbReference type="EMBL" id="KAF8662112.1"/>
    </source>
</evidence>
<organism evidence="1 2">
    <name type="scientific">Digitaria exilis</name>
    <dbReference type="NCBI Taxonomy" id="1010633"/>
    <lineage>
        <taxon>Eukaryota</taxon>
        <taxon>Viridiplantae</taxon>
        <taxon>Streptophyta</taxon>
        <taxon>Embryophyta</taxon>
        <taxon>Tracheophyta</taxon>
        <taxon>Spermatophyta</taxon>
        <taxon>Magnoliopsida</taxon>
        <taxon>Liliopsida</taxon>
        <taxon>Poales</taxon>
        <taxon>Poaceae</taxon>
        <taxon>PACMAD clade</taxon>
        <taxon>Panicoideae</taxon>
        <taxon>Panicodae</taxon>
        <taxon>Paniceae</taxon>
        <taxon>Anthephorinae</taxon>
        <taxon>Digitaria</taxon>
    </lineage>
</organism>
<protein>
    <submittedName>
        <fullName evidence="1">Uncharacterized protein</fullName>
    </submittedName>
</protein>
<comment type="caution">
    <text evidence="1">The sequence shown here is derived from an EMBL/GenBank/DDBJ whole genome shotgun (WGS) entry which is preliminary data.</text>
</comment>
<accession>A0A835ACU7</accession>
<keyword evidence="2" id="KW-1185">Reference proteome</keyword>
<dbReference type="AlphaFoldDB" id="A0A835ACU7"/>
<sequence>MIPWTPRYKKLHQQWHAWKTFINSVT</sequence>
<dbReference type="Proteomes" id="UP000636709">
    <property type="component" value="Unassembled WGS sequence"/>
</dbReference>
<dbReference type="EMBL" id="JACEFO010002381">
    <property type="protein sequence ID" value="KAF8662112.1"/>
    <property type="molecule type" value="Genomic_DNA"/>
</dbReference>
<reference evidence="1" key="1">
    <citation type="submission" date="2020-07" db="EMBL/GenBank/DDBJ databases">
        <title>Genome sequence and genetic diversity analysis of an under-domesticated orphan crop, white fonio (Digitaria exilis).</title>
        <authorList>
            <person name="Bennetzen J.L."/>
            <person name="Chen S."/>
            <person name="Ma X."/>
            <person name="Wang X."/>
            <person name="Yssel A.E.J."/>
            <person name="Chaluvadi S.R."/>
            <person name="Johnson M."/>
            <person name="Gangashetty P."/>
            <person name="Hamidou F."/>
            <person name="Sanogo M.D."/>
            <person name="Zwaenepoel A."/>
            <person name="Wallace J."/>
            <person name="Van De Peer Y."/>
            <person name="Van Deynze A."/>
        </authorList>
    </citation>
    <scope>NUCLEOTIDE SEQUENCE</scope>
    <source>
        <tissue evidence="1">Leaves</tissue>
    </source>
</reference>
<name>A0A835ACU7_9POAL</name>
<evidence type="ECO:0000313" key="2">
    <source>
        <dbReference type="Proteomes" id="UP000636709"/>
    </source>
</evidence>